<evidence type="ECO:0000256" key="1">
    <source>
        <dbReference type="SAM" id="MobiDB-lite"/>
    </source>
</evidence>
<organism evidence="2 3">
    <name type="scientific">Streptomyces griseorubiginosus</name>
    <dbReference type="NCBI Taxonomy" id="67304"/>
    <lineage>
        <taxon>Bacteria</taxon>
        <taxon>Bacillati</taxon>
        <taxon>Actinomycetota</taxon>
        <taxon>Actinomycetes</taxon>
        <taxon>Kitasatosporales</taxon>
        <taxon>Streptomycetaceae</taxon>
        <taxon>Streptomyces</taxon>
    </lineage>
</organism>
<feature type="region of interest" description="Disordered" evidence="1">
    <location>
        <begin position="1"/>
        <end position="24"/>
    </location>
</feature>
<gene>
    <name evidence="2" type="ORF">DWG14_06281</name>
</gene>
<dbReference type="KEGG" id="sge:DWG14_06281"/>
<dbReference type="EMBL" id="CP032427">
    <property type="protein sequence ID" value="AYC41990.1"/>
    <property type="molecule type" value="Genomic_DNA"/>
</dbReference>
<protein>
    <submittedName>
        <fullName evidence="2">Uncharacterized protein</fullName>
    </submittedName>
</protein>
<evidence type="ECO:0000313" key="2">
    <source>
        <dbReference type="EMBL" id="AYC41990.1"/>
    </source>
</evidence>
<evidence type="ECO:0000313" key="3">
    <source>
        <dbReference type="Proteomes" id="UP000265765"/>
    </source>
</evidence>
<dbReference type="RefSeq" id="WP_162952128.1">
    <property type="nucleotide sequence ID" value="NZ_CP032427.1"/>
</dbReference>
<dbReference type="GeneID" id="91287304"/>
<reference evidence="2 3" key="1">
    <citation type="submission" date="2018-09" db="EMBL/GenBank/DDBJ databases">
        <title>Production of Trimethoprim by Streptomyces sp. 3E-1.</title>
        <authorList>
            <person name="Kang H.J."/>
            <person name="Kim S.B."/>
        </authorList>
    </citation>
    <scope>NUCLEOTIDE SEQUENCE [LARGE SCALE GENOMIC DNA]</scope>
    <source>
        <strain evidence="2 3">3E-1</strain>
    </source>
</reference>
<dbReference type="Proteomes" id="UP000265765">
    <property type="component" value="Chromosome"/>
</dbReference>
<dbReference type="AlphaFoldDB" id="A0AAI8PR99"/>
<proteinExistence type="predicted"/>
<name>A0AAI8PR99_9ACTN</name>
<accession>A0AAI8PR99</accession>
<sequence length="50" mass="5486">MDVTRNETAGELEPSGGRAHEVRADAAADPWAAFWRRLAELFEEQAGGRS</sequence>